<organism evidence="1 2">
    <name type="scientific">Violaceomyces palustris</name>
    <dbReference type="NCBI Taxonomy" id="1673888"/>
    <lineage>
        <taxon>Eukaryota</taxon>
        <taxon>Fungi</taxon>
        <taxon>Dikarya</taxon>
        <taxon>Basidiomycota</taxon>
        <taxon>Ustilaginomycotina</taxon>
        <taxon>Ustilaginomycetes</taxon>
        <taxon>Violaceomycetales</taxon>
        <taxon>Violaceomycetaceae</taxon>
        <taxon>Violaceomyces</taxon>
    </lineage>
</organism>
<protein>
    <submittedName>
        <fullName evidence="1">Uncharacterized protein</fullName>
    </submittedName>
</protein>
<dbReference type="Proteomes" id="UP000245626">
    <property type="component" value="Unassembled WGS sequence"/>
</dbReference>
<reference evidence="1 2" key="1">
    <citation type="journal article" date="2018" name="Mol. Biol. Evol.">
        <title>Broad Genomic Sampling Reveals a Smut Pathogenic Ancestry of the Fungal Clade Ustilaginomycotina.</title>
        <authorList>
            <person name="Kijpornyongpan T."/>
            <person name="Mondo S.J."/>
            <person name="Barry K."/>
            <person name="Sandor L."/>
            <person name="Lee J."/>
            <person name="Lipzen A."/>
            <person name="Pangilinan J."/>
            <person name="LaButti K."/>
            <person name="Hainaut M."/>
            <person name="Henrissat B."/>
            <person name="Grigoriev I.V."/>
            <person name="Spatafora J.W."/>
            <person name="Aime M.C."/>
        </authorList>
    </citation>
    <scope>NUCLEOTIDE SEQUENCE [LARGE SCALE GENOMIC DNA]</scope>
    <source>
        <strain evidence="1 2">SA 807</strain>
    </source>
</reference>
<name>A0ACD0NQB3_9BASI</name>
<evidence type="ECO:0000313" key="2">
    <source>
        <dbReference type="Proteomes" id="UP000245626"/>
    </source>
</evidence>
<sequence>MSSDHDRPLPQPDPSITTTATATTPDDSPPFQRPRWLYSRGKGWAIFSDGDDEKLESRWQSLGGAEWASSLARKARATSVGVDQRVGEDGGGRGNSTSIPIPPTGVAKIKDALRDWLPGEKEEGAFAPAGSVSDTRSPLNEDEGGKSRRDGKGDEETHSKLEQTQDGKGKVVVNEILDPEEGDEERRTKVEVMEDHLFDVDLERMVLYPVFWKGVLLKVVRATWFYSSSTDGSYAPISWDDDLSKDLDKAYLDSKPYLRANAEARQGGDGSDGQVISASPSDGASDRENKLYPLPSMKNAGKVRFDDETKGRIYSEDLAGRLMSVLGGSLVVRGFDEAERIAKEKSHRGFGGFTMPWDSDDGSEGEGDDDDDSLDRKKAGGKTKKQQRQESGSTFGAWRARRKEGAAKTSGRPPAGGGADGSSLATSLSAARGDSVDDGERSFASKLWPSSDASWKPKVNLLRMLGLGDEKAEEESKRERKQMTTEESMDRERQNDATAAEGAKVYDENGKEITMDRVEDPPELVLCVHGIGQKLQEDFDAVDFVYDVERLRNLSSKMASDPMVRKLSRGRRAQFLPICWRRSLSFDEAHEENDNFFTLEDITNQAAIPVVRNLISKVILDVPFYLSHHKQKMIDSVIAELNRTYRLFVRRNPDFERKGGRVSIIGHSLGSALSADVLSSQPTCVPPLETLTREERMSNAHLHFNVKNLFFIGSPVAFFFYLDGGQLVARRGNERTKDFDDDSTLDQAGKYGCLAAETVYNIYSPTDPVAFQLGATVDAAYAGLLNPIPISAAVNAVLEALRMPRLSVSKVFSKYGDRPFQGVGKALVDFKKQQGRGRQVSLASEAKESHSGQAKAQGEAEADERDKEIARETSEEDGRREEEDVMVENGEIHKMVGPKILLDEEGGKVAKDRLLLEKLEQAERRFRALNPHGCIDFQLSSDGLSEYLDMLSAHVSYWTNDHFSTFVLTQLFSDWTSVETPTVVPHLERRGEDGGEDGRDKGGQGDDQVDDDEEEEEEVEEEEERVYTGWVPSWWPWQS</sequence>
<gene>
    <name evidence="1" type="ORF">IE53DRAFT_400894</name>
</gene>
<keyword evidence="2" id="KW-1185">Reference proteome</keyword>
<evidence type="ECO:0000313" key="1">
    <source>
        <dbReference type="EMBL" id="PWN47984.1"/>
    </source>
</evidence>
<dbReference type="EMBL" id="KZ820291">
    <property type="protein sequence ID" value="PWN47984.1"/>
    <property type="molecule type" value="Genomic_DNA"/>
</dbReference>
<accession>A0ACD0NQB3</accession>
<proteinExistence type="predicted"/>